<evidence type="ECO:0000256" key="5">
    <source>
        <dbReference type="ARBA" id="ARBA00055538"/>
    </source>
</evidence>
<dbReference type="InterPro" id="IPR015168">
    <property type="entry name" value="SsuA/THI5"/>
</dbReference>
<dbReference type="GO" id="GO:0042597">
    <property type="term" value="C:periplasmic space"/>
    <property type="evidence" value="ECO:0007669"/>
    <property type="project" value="UniProtKB-SubCell"/>
</dbReference>
<dbReference type="Gene3D" id="3.40.190.10">
    <property type="entry name" value="Periplasmic binding protein-like II"/>
    <property type="match status" value="2"/>
</dbReference>
<evidence type="ECO:0000256" key="7">
    <source>
        <dbReference type="SAM" id="SignalP"/>
    </source>
</evidence>
<dbReference type="GO" id="GO:0016020">
    <property type="term" value="C:membrane"/>
    <property type="evidence" value="ECO:0007669"/>
    <property type="project" value="InterPro"/>
</dbReference>
<evidence type="ECO:0000256" key="3">
    <source>
        <dbReference type="ARBA" id="ARBA00022448"/>
    </source>
</evidence>
<dbReference type="PANTHER" id="PTHR30024:SF21">
    <property type="entry name" value="ABC TRANSPORTER SUBSTRATE-BINDING PROTEIN"/>
    <property type="match status" value="1"/>
</dbReference>
<evidence type="ECO:0000256" key="1">
    <source>
        <dbReference type="ARBA" id="ARBA00004418"/>
    </source>
</evidence>
<dbReference type="PROSITE" id="PS51257">
    <property type="entry name" value="PROKAR_LIPOPROTEIN"/>
    <property type="match status" value="1"/>
</dbReference>
<dbReference type="AlphaFoldDB" id="A0A255DTL4"/>
<proteinExistence type="inferred from homology"/>
<dbReference type="Proteomes" id="UP000216063">
    <property type="component" value="Unassembled WGS sequence"/>
</dbReference>
<evidence type="ECO:0000256" key="4">
    <source>
        <dbReference type="ARBA" id="ARBA00022729"/>
    </source>
</evidence>
<evidence type="ECO:0000313" key="9">
    <source>
        <dbReference type="EMBL" id="OYN82728.1"/>
    </source>
</evidence>
<dbReference type="SUPFAM" id="SSF53850">
    <property type="entry name" value="Periplasmic binding protein-like II"/>
    <property type="match status" value="1"/>
</dbReference>
<feature type="domain" description="Solute-binding protein family 3/N-terminal" evidence="8">
    <location>
        <begin position="32"/>
        <end position="258"/>
    </location>
</feature>
<dbReference type="GO" id="GO:0042626">
    <property type="term" value="F:ATPase-coupled transmembrane transporter activity"/>
    <property type="evidence" value="ECO:0007669"/>
    <property type="project" value="InterPro"/>
</dbReference>
<keyword evidence="3" id="KW-0813">Transport</keyword>
<comment type="function">
    <text evidence="5">Part of a binding-protein-dependent transport system for aliphatic sulfonates. Putative binding protein.</text>
</comment>
<protein>
    <recommendedName>
        <fullName evidence="6">Putative aliphatic sulfonates-binding protein</fullName>
    </recommendedName>
</protein>
<evidence type="ECO:0000256" key="2">
    <source>
        <dbReference type="ARBA" id="ARBA00010742"/>
    </source>
</evidence>
<evidence type="ECO:0000313" key="10">
    <source>
        <dbReference type="Proteomes" id="UP000216063"/>
    </source>
</evidence>
<organism evidence="9 10">
    <name type="scientific">Mycolicibacterium sphagni</name>
    <dbReference type="NCBI Taxonomy" id="1786"/>
    <lineage>
        <taxon>Bacteria</taxon>
        <taxon>Bacillati</taxon>
        <taxon>Actinomycetota</taxon>
        <taxon>Actinomycetes</taxon>
        <taxon>Mycobacteriales</taxon>
        <taxon>Mycobacteriaceae</taxon>
        <taxon>Mycolicibacterium</taxon>
    </lineage>
</organism>
<feature type="chain" id="PRO_5038991796" description="Putative aliphatic sulfonates-binding protein" evidence="7">
    <location>
        <begin position="23"/>
        <end position="322"/>
    </location>
</feature>
<dbReference type="EMBL" id="NOZR01000001">
    <property type="protein sequence ID" value="OYN82728.1"/>
    <property type="molecule type" value="Genomic_DNA"/>
</dbReference>
<dbReference type="NCBIfam" id="TIGR01728">
    <property type="entry name" value="SsuA_fam"/>
    <property type="match status" value="1"/>
</dbReference>
<comment type="caution">
    <text evidence="9">The sequence shown here is derived from an EMBL/GenBank/DDBJ whole genome shotgun (WGS) entry which is preliminary data.</text>
</comment>
<evidence type="ECO:0000259" key="8">
    <source>
        <dbReference type="SMART" id="SM00062"/>
    </source>
</evidence>
<comment type="similarity">
    <text evidence="2">Belongs to the bacterial solute-binding protein SsuA/TauA family.</text>
</comment>
<keyword evidence="10" id="KW-1185">Reference proteome</keyword>
<dbReference type="FunFam" id="3.40.190.10:FF:000050">
    <property type="entry name" value="Sulfonate ABC transporter substrate-binding protein"/>
    <property type="match status" value="1"/>
</dbReference>
<feature type="signal peptide" evidence="7">
    <location>
        <begin position="1"/>
        <end position="22"/>
    </location>
</feature>
<dbReference type="Pfam" id="PF09084">
    <property type="entry name" value="NMT1"/>
    <property type="match status" value="1"/>
</dbReference>
<reference evidence="9 10" key="1">
    <citation type="submission" date="2017-07" db="EMBL/GenBank/DDBJ databases">
        <title>The new phylogeny of genus Mycobacterium.</title>
        <authorList>
            <person name="Tortoli E."/>
            <person name="Trovato A."/>
            <person name="Cirillo D.M."/>
        </authorList>
    </citation>
    <scope>NUCLEOTIDE SEQUENCE [LARGE SCALE GENOMIC DNA]</scope>
    <source>
        <strain evidence="9 10">ATCC 33027</strain>
    </source>
</reference>
<sequence length="322" mass="34427">MKRHWLTTVVLSCLIATVAACSSNSGQTASKEVHLDYAYYNPLSLVVRDQQLLEKNGYQVSWVLSAGSNKANEGLRSNALDLGSTAGSAALVARANGAPIKIVDVYSKPEWTALVVAKNSPITSVADLKGKKIAVTKGTDPYFFLLQSLATAGLTPADVEIVNLQHADGKTALERGDVDAWSGLDPFLAQTVLEQGSRILYRNPDFNSFGVLNAREDVIANNPATVQAVVDAYEQARTWAKGHPDELAALLAREAKVSPAVAKDELARTDLQIDPTPGPAQIAVLTKILPLAVSDNDIKSQDAGQKALDTIVEPKFAQQRAQ</sequence>
<dbReference type="InterPro" id="IPR010067">
    <property type="entry name" value="ABC_SsuA_sub-bd"/>
</dbReference>
<comment type="subcellular location">
    <subcellularLocation>
        <location evidence="1">Periplasm</location>
    </subcellularLocation>
</comment>
<dbReference type="PANTHER" id="PTHR30024">
    <property type="entry name" value="ALIPHATIC SULFONATES-BINDING PROTEIN-RELATED"/>
    <property type="match status" value="1"/>
</dbReference>
<dbReference type="InterPro" id="IPR001638">
    <property type="entry name" value="Solute-binding_3/MltF_N"/>
</dbReference>
<gene>
    <name evidence="9" type="ORF">CG716_00445</name>
</gene>
<dbReference type="SMART" id="SM00062">
    <property type="entry name" value="PBPb"/>
    <property type="match status" value="1"/>
</dbReference>
<name>A0A255DTL4_9MYCO</name>
<accession>A0A255DTL4</accession>
<evidence type="ECO:0000256" key="6">
    <source>
        <dbReference type="ARBA" id="ARBA00070228"/>
    </source>
</evidence>
<keyword evidence="4 7" id="KW-0732">Signal</keyword>
<dbReference type="OrthoDB" id="506623at2"/>
<dbReference type="RefSeq" id="WP_094475413.1">
    <property type="nucleotide sequence ID" value="NZ_NOZR01000001.1"/>
</dbReference>